<gene>
    <name evidence="2" type="ORF">ASEP1449_LOCUS20122</name>
</gene>
<evidence type="ECO:0000256" key="1">
    <source>
        <dbReference type="SAM" id="MobiDB-lite"/>
    </source>
</evidence>
<sequence length="294" mass="31717">MVYVPETADPMAPSLGSDAQGEEPSASAPGTEEAEPEIAVPSEPAEEEEFVVVPPPPEDSEALVEEPDILLPAPVPVPPPMEEPVLPEPESTVAEEENPIEGIEGRFGDGTIRHGKHLNFALTALCANPDGTGPFENGVRVGLWKHTTQVDGRVVPSQDWRLCQDGSIRLTWYPHMALTALSSKGDGPFYPLLHCGISEIDDAPTPSQKWRLNKDGSIRLVAMTRMLLSSFVLDPLGKSGFKEGVKIGLLNRGIFEVMTSQNWSTTNETGEAIKLYSAVTDENASGWGELVVIK</sequence>
<reference evidence="2" key="1">
    <citation type="submission" date="2021-01" db="EMBL/GenBank/DDBJ databases">
        <authorList>
            <person name="Corre E."/>
            <person name="Pelletier E."/>
            <person name="Niang G."/>
            <person name="Scheremetjew M."/>
            <person name="Finn R."/>
            <person name="Kale V."/>
            <person name="Holt S."/>
            <person name="Cochrane G."/>
            <person name="Meng A."/>
            <person name="Brown T."/>
            <person name="Cohen L."/>
        </authorList>
    </citation>
    <scope>NUCLEOTIDE SEQUENCE</scope>
    <source>
        <strain evidence="2">CCMP2084</strain>
    </source>
</reference>
<dbReference type="PROSITE" id="PS50231">
    <property type="entry name" value="RICIN_B_LECTIN"/>
    <property type="match status" value="1"/>
</dbReference>
<protein>
    <submittedName>
        <fullName evidence="2">Uncharacterized protein</fullName>
    </submittedName>
</protein>
<dbReference type="EMBL" id="HBHQ01029649">
    <property type="protein sequence ID" value="CAD9828287.1"/>
    <property type="molecule type" value="Transcribed_RNA"/>
</dbReference>
<dbReference type="Gene3D" id="2.80.10.50">
    <property type="match status" value="1"/>
</dbReference>
<name>A0A7S2URT6_9STRA</name>
<accession>A0A7S2URT6</accession>
<dbReference type="InterPro" id="IPR035992">
    <property type="entry name" value="Ricin_B-like_lectins"/>
</dbReference>
<organism evidence="2">
    <name type="scientific">Attheya septentrionalis</name>
    <dbReference type="NCBI Taxonomy" id="420275"/>
    <lineage>
        <taxon>Eukaryota</taxon>
        <taxon>Sar</taxon>
        <taxon>Stramenopiles</taxon>
        <taxon>Ochrophyta</taxon>
        <taxon>Bacillariophyta</taxon>
        <taxon>Coscinodiscophyceae</taxon>
        <taxon>Chaetocerotophycidae</taxon>
        <taxon>Chaetocerotales</taxon>
        <taxon>Attheyaceae</taxon>
        <taxon>Attheya</taxon>
    </lineage>
</organism>
<evidence type="ECO:0000313" key="2">
    <source>
        <dbReference type="EMBL" id="CAD9828287.1"/>
    </source>
</evidence>
<proteinExistence type="predicted"/>
<dbReference type="AlphaFoldDB" id="A0A7S2URT6"/>
<feature type="region of interest" description="Disordered" evidence="1">
    <location>
        <begin position="1"/>
        <end position="61"/>
    </location>
</feature>
<dbReference type="SUPFAM" id="SSF50370">
    <property type="entry name" value="Ricin B-like lectins"/>
    <property type="match status" value="1"/>
</dbReference>